<organism evidence="3 4">
    <name type="scientific">Streptomyces boncukensis</name>
    <dbReference type="NCBI Taxonomy" id="2711219"/>
    <lineage>
        <taxon>Bacteria</taxon>
        <taxon>Bacillati</taxon>
        <taxon>Actinomycetota</taxon>
        <taxon>Actinomycetes</taxon>
        <taxon>Kitasatosporales</taxon>
        <taxon>Streptomycetaceae</taxon>
        <taxon>Streptomyces</taxon>
    </lineage>
</organism>
<feature type="region of interest" description="Disordered" evidence="1">
    <location>
        <begin position="275"/>
        <end position="300"/>
    </location>
</feature>
<dbReference type="RefSeq" id="WP_165300074.1">
    <property type="nucleotide sequence ID" value="NZ_JAAKZZ010000192.1"/>
</dbReference>
<dbReference type="AlphaFoldDB" id="A0A6G4WYN5"/>
<dbReference type="PANTHER" id="PTHR35010:SF2">
    <property type="entry name" value="BLL4672 PROTEIN"/>
    <property type="match status" value="1"/>
</dbReference>
<reference evidence="3 4" key="1">
    <citation type="submission" date="2020-02" db="EMBL/GenBank/DDBJ databases">
        <title>Whole-genome analyses of novel actinobacteria.</title>
        <authorList>
            <person name="Sahin N."/>
            <person name="Tatar D."/>
        </authorList>
    </citation>
    <scope>NUCLEOTIDE SEQUENCE [LARGE SCALE GENOMIC DNA]</scope>
    <source>
        <strain evidence="3 4">SB3404</strain>
    </source>
</reference>
<protein>
    <submittedName>
        <fullName evidence="3">Helix-turn-helix domain-containing protein</fullName>
    </submittedName>
</protein>
<gene>
    <name evidence="3" type="ORF">G5C65_19045</name>
</gene>
<dbReference type="Gene3D" id="3.30.450.180">
    <property type="match status" value="1"/>
</dbReference>
<sequence length="300" mass="33557">MAENSELRGFLRSRRARIQPGDVGIETGGRRRVPGLRREEVAMLAGVSLDYYARLEQGRHLQPSEQVLDAIARALRLAEVERLHLHHLVRSTLAVSRSDDLRLAPLDAGMRLMLDSLQAPAIIVDSRGDVHAMNRMGRALLVGLEPMPSAAASHPRWLFLEPSTRELFTDWEMIARVSVGVLRETAGRYPRDRALHALVGELSVASPEFRSWWADHEVDARCHRPERFHHPVVGRLVMHVEALRLQDGERWLYTYAAEPESPSGEAIRLLGTWAATQDAQETNGTAGPAGARARPAHKEE</sequence>
<dbReference type="Proteomes" id="UP000477722">
    <property type="component" value="Unassembled WGS sequence"/>
</dbReference>
<dbReference type="InterPro" id="IPR001387">
    <property type="entry name" value="Cro/C1-type_HTH"/>
</dbReference>
<name>A0A6G4WYN5_9ACTN</name>
<feature type="compositionally biased region" description="Polar residues" evidence="1">
    <location>
        <begin position="275"/>
        <end position="285"/>
    </location>
</feature>
<dbReference type="EMBL" id="JAAKZZ010000192">
    <property type="protein sequence ID" value="NGO70409.1"/>
    <property type="molecule type" value="Genomic_DNA"/>
</dbReference>
<evidence type="ECO:0000256" key="1">
    <source>
        <dbReference type="SAM" id="MobiDB-lite"/>
    </source>
</evidence>
<evidence type="ECO:0000259" key="2">
    <source>
        <dbReference type="PROSITE" id="PS50943"/>
    </source>
</evidence>
<accession>A0A6G4WYN5</accession>
<dbReference type="InterPro" id="IPR041413">
    <property type="entry name" value="MLTR_LBD"/>
</dbReference>
<proteinExistence type="predicted"/>
<dbReference type="Pfam" id="PF13560">
    <property type="entry name" value="HTH_31"/>
    <property type="match status" value="1"/>
</dbReference>
<keyword evidence="4" id="KW-1185">Reference proteome</keyword>
<dbReference type="GO" id="GO:0003677">
    <property type="term" value="F:DNA binding"/>
    <property type="evidence" value="ECO:0007669"/>
    <property type="project" value="InterPro"/>
</dbReference>
<comment type="caution">
    <text evidence="3">The sequence shown here is derived from an EMBL/GenBank/DDBJ whole genome shotgun (WGS) entry which is preliminary data.</text>
</comment>
<dbReference type="CDD" id="cd00093">
    <property type="entry name" value="HTH_XRE"/>
    <property type="match status" value="1"/>
</dbReference>
<evidence type="ECO:0000313" key="3">
    <source>
        <dbReference type="EMBL" id="NGO70409.1"/>
    </source>
</evidence>
<dbReference type="SUPFAM" id="SSF47413">
    <property type="entry name" value="lambda repressor-like DNA-binding domains"/>
    <property type="match status" value="1"/>
</dbReference>
<dbReference type="PROSITE" id="PS50943">
    <property type="entry name" value="HTH_CROC1"/>
    <property type="match status" value="1"/>
</dbReference>
<dbReference type="PANTHER" id="PTHR35010">
    <property type="entry name" value="BLL4672 PROTEIN-RELATED"/>
    <property type="match status" value="1"/>
</dbReference>
<dbReference type="Gene3D" id="1.10.260.40">
    <property type="entry name" value="lambda repressor-like DNA-binding domains"/>
    <property type="match status" value="1"/>
</dbReference>
<feature type="domain" description="HTH cro/C1-type" evidence="2">
    <location>
        <begin position="35"/>
        <end position="83"/>
    </location>
</feature>
<dbReference type="InterPro" id="IPR010982">
    <property type="entry name" value="Lambda_DNA-bd_dom_sf"/>
</dbReference>
<dbReference type="Pfam" id="PF17765">
    <property type="entry name" value="MLTR_LBD"/>
    <property type="match status" value="1"/>
</dbReference>
<evidence type="ECO:0000313" key="4">
    <source>
        <dbReference type="Proteomes" id="UP000477722"/>
    </source>
</evidence>
<dbReference type="SMART" id="SM00530">
    <property type="entry name" value="HTH_XRE"/>
    <property type="match status" value="1"/>
</dbReference>